<gene>
    <name evidence="2" type="ORF">IPO85_06110</name>
</gene>
<dbReference type="Gene3D" id="3.40.630.30">
    <property type="match status" value="2"/>
</dbReference>
<feature type="domain" description="N-acetyltransferase" evidence="1">
    <location>
        <begin position="154"/>
        <end position="283"/>
    </location>
</feature>
<dbReference type="PANTHER" id="PTHR43617:SF34">
    <property type="entry name" value="PUTATIVE-RELATED"/>
    <property type="match status" value="1"/>
</dbReference>
<dbReference type="InterPro" id="IPR016181">
    <property type="entry name" value="Acyl_CoA_acyltransferase"/>
</dbReference>
<evidence type="ECO:0000313" key="3">
    <source>
        <dbReference type="Proteomes" id="UP000808349"/>
    </source>
</evidence>
<dbReference type="AlphaFoldDB" id="A0A9D7S815"/>
<evidence type="ECO:0000313" key="2">
    <source>
        <dbReference type="EMBL" id="MBK9717076.1"/>
    </source>
</evidence>
<reference evidence="2 3" key="1">
    <citation type="submission" date="2020-10" db="EMBL/GenBank/DDBJ databases">
        <title>Connecting structure to function with the recovery of over 1000 high-quality activated sludge metagenome-assembled genomes encoding full-length rRNA genes using long-read sequencing.</title>
        <authorList>
            <person name="Singleton C.M."/>
            <person name="Petriglieri F."/>
            <person name="Kristensen J.M."/>
            <person name="Kirkegaard R.H."/>
            <person name="Michaelsen T.Y."/>
            <person name="Andersen M.H."/>
            <person name="Karst S.M."/>
            <person name="Dueholm M.S."/>
            <person name="Nielsen P.H."/>
            <person name="Albertsen M."/>
        </authorList>
    </citation>
    <scope>NUCLEOTIDE SEQUENCE [LARGE SCALE GENOMIC DNA]</scope>
    <source>
        <strain evidence="2">Ribe_18-Q3-R11-54_BAT3C.373</strain>
    </source>
</reference>
<dbReference type="CDD" id="cd04301">
    <property type="entry name" value="NAT_SF"/>
    <property type="match status" value="1"/>
</dbReference>
<dbReference type="InterPro" id="IPR050276">
    <property type="entry name" value="MshD_Acetyltransferase"/>
</dbReference>
<name>A0A9D7S815_9BACT</name>
<feature type="domain" description="N-acetyltransferase" evidence="1">
    <location>
        <begin position="3"/>
        <end position="159"/>
    </location>
</feature>
<dbReference type="GO" id="GO:0016747">
    <property type="term" value="F:acyltransferase activity, transferring groups other than amino-acyl groups"/>
    <property type="evidence" value="ECO:0007669"/>
    <property type="project" value="InterPro"/>
</dbReference>
<sequence>MNVQIRDLSSISISELVQVFNHAFADYAIPISLTVELMELKIVQEHIQLNLSVGIFDEDKIVGFILTGVLWLDGYVNVYNAGTGVIPQYRGQEWTKKMYAFLDQKLKTVQVKQHQLEVLTTNKKAIHLYTSLGFKISRTLSCYKGFIARHEIYPKIKIIEKANIEQHVLKTFWTIEPAWQYSLASLDKTNLSNTILGAYLDGILVGYAIINFHKSRILQIAVHEKYRRQGIGSALMTNILNQLNSKEVTMINVDKSEIGIHAFFEYCGMKIFIEQYEMKRSIQNEI</sequence>
<dbReference type="PANTHER" id="PTHR43617">
    <property type="entry name" value="L-AMINO ACID N-ACETYLTRANSFERASE"/>
    <property type="match status" value="1"/>
</dbReference>
<organism evidence="2 3">
    <name type="scientific">Candidatus Defluviibacterium haderslevense</name>
    <dbReference type="NCBI Taxonomy" id="2981993"/>
    <lineage>
        <taxon>Bacteria</taxon>
        <taxon>Pseudomonadati</taxon>
        <taxon>Bacteroidota</taxon>
        <taxon>Saprospiria</taxon>
        <taxon>Saprospirales</taxon>
        <taxon>Saprospiraceae</taxon>
        <taxon>Candidatus Defluviibacterium</taxon>
    </lineage>
</organism>
<dbReference type="Proteomes" id="UP000808349">
    <property type="component" value="Unassembled WGS sequence"/>
</dbReference>
<evidence type="ECO:0000259" key="1">
    <source>
        <dbReference type="PROSITE" id="PS51186"/>
    </source>
</evidence>
<dbReference type="InterPro" id="IPR000182">
    <property type="entry name" value="GNAT_dom"/>
</dbReference>
<proteinExistence type="predicted"/>
<dbReference type="Pfam" id="PF00583">
    <property type="entry name" value="Acetyltransf_1"/>
    <property type="match status" value="2"/>
</dbReference>
<protein>
    <submittedName>
        <fullName evidence="2">GNAT family N-acetyltransferase</fullName>
    </submittedName>
</protein>
<dbReference type="PROSITE" id="PS51186">
    <property type="entry name" value="GNAT"/>
    <property type="match status" value="2"/>
</dbReference>
<accession>A0A9D7S815</accession>
<comment type="caution">
    <text evidence="2">The sequence shown here is derived from an EMBL/GenBank/DDBJ whole genome shotgun (WGS) entry which is preliminary data.</text>
</comment>
<dbReference type="EMBL" id="JADKFW010000004">
    <property type="protein sequence ID" value="MBK9717076.1"/>
    <property type="molecule type" value="Genomic_DNA"/>
</dbReference>
<dbReference type="SUPFAM" id="SSF55729">
    <property type="entry name" value="Acyl-CoA N-acyltransferases (Nat)"/>
    <property type="match status" value="2"/>
</dbReference>